<dbReference type="PANTHER" id="PTHR33622:SF11">
    <property type="entry name" value="BNAA05G31660D PROTEIN"/>
    <property type="match status" value="1"/>
</dbReference>
<feature type="compositionally biased region" description="Polar residues" evidence="1">
    <location>
        <begin position="64"/>
        <end position="74"/>
    </location>
</feature>
<protein>
    <submittedName>
        <fullName evidence="2">Uncharacterized protein</fullName>
    </submittedName>
</protein>
<feature type="region of interest" description="Disordered" evidence="1">
    <location>
        <begin position="57"/>
        <end position="82"/>
    </location>
</feature>
<gene>
    <name evidence="2" type="ORF">F2Q69_00032346</name>
</gene>
<sequence>METQKTQAENQPKPAMSSCRKMVKDDANFLEDVKDHIDEFINASMDDHKNCFNKTIKKDKTNKQMETQKTQAENQPKPAMSSCRKMVKDDANFLEDVKDHIDEFINASMDDHKNCFNKTIKKMFGLSKAVAEKQQAEEAKGVESYLPLQTTLSD</sequence>
<dbReference type="PANTHER" id="PTHR33622">
    <property type="entry name" value="OS03G0724500 PROTEIN"/>
    <property type="match status" value="1"/>
</dbReference>
<evidence type="ECO:0000313" key="2">
    <source>
        <dbReference type="EMBL" id="KAF3583840.1"/>
    </source>
</evidence>
<dbReference type="Proteomes" id="UP000712600">
    <property type="component" value="Unassembled WGS sequence"/>
</dbReference>
<comment type="caution">
    <text evidence="2">The sequence shown here is derived from an EMBL/GenBank/DDBJ whole genome shotgun (WGS) entry which is preliminary data.</text>
</comment>
<dbReference type="AlphaFoldDB" id="A0A8S9RSX9"/>
<name>A0A8S9RSX9_BRACR</name>
<dbReference type="EMBL" id="QGKX02000088">
    <property type="protein sequence ID" value="KAF3583840.1"/>
    <property type="molecule type" value="Genomic_DNA"/>
</dbReference>
<evidence type="ECO:0000256" key="1">
    <source>
        <dbReference type="SAM" id="MobiDB-lite"/>
    </source>
</evidence>
<evidence type="ECO:0000313" key="3">
    <source>
        <dbReference type="Proteomes" id="UP000712600"/>
    </source>
</evidence>
<accession>A0A8S9RSX9</accession>
<organism evidence="2 3">
    <name type="scientific">Brassica cretica</name>
    <name type="common">Mustard</name>
    <dbReference type="NCBI Taxonomy" id="69181"/>
    <lineage>
        <taxon>Eukaryota</taxon>
        <taxon>Viridiplantae</taxon>
        <taxon>Streptophyta</taxon>
        <taxon>Embryophyta</taxon>
        <taxon>Tracheophyta</taxon>
        <taxon>Spermatophyta</taxon>
        <taxon>Magnoliopsida</taxon>
        <taxon>eudicotyledons</taxon>
        <taxon>Gunneridae</taxon>
        <taxon>Pentapetalae</taxon>
        <taxon>rosids</taxon>
        <taxon>malvids</taxon>
        <taxon>Brassicales</taxon>
        <taxon>Brassicaceae</taxon>
        <taxon>Brassiceae</taxon>
        <taxon>Brassica</taxon>
    </lineage>
</organism>
<proteinExistence type="predicted"/>
<reference evidence="2" key="1">
    <citation type="submission" date="2019-12" db="EMBL/GenBank/DDBJ databases">
        <title>Genome sequencing and annotation of Brassica cretica.</title>
        <authorList>
            <person name="Studholme D.J."/>
            <person name="Sarris P."/>
        </authorList>
    </citation>
    <scope>NUCLEOTIDE SEQUENCE</scope>
    <source>
        <strain evidence="2">PFS-109/04</strain>
        <tissue evidence="2">Leaf</tissue>
    </source>
</reference>